<gene>
    <name evidence="5 7" type="primary">tatC</name>
    <name evidence="7" type="ORF">ENI96_08675</name>
</gene>
<dbReference type="InterPro" id="IPR038440">
    <property type="entry name" value="FimV_C_sf"/>
</dbReference>
<evidence type="ECO:0000256" key="1">
    <source>
        <dbReference type="ARBA" id="ARBA00004141"/>
    </source>
</evidence>
<feature type="transmembrane region" description="Helical" evidence="5">
    <location>
        <begin position="165"/>
        <end position="191"/>
    </location>
</feature>
<feature type="transmembrane region" description="Helical" evidence="5">
    <location>
        <begin position="28"/>
        <end position="53"/>
    </location>
</feature>
<dbReference type="PANTHER" id="PTHR30371:SF0">
    <property type="entry name" value="SEC-INDEPENDENT PROTEIN TRANSLOCASE PROTEIN TATC, CHLOROPLASTIC-RELATED"/>
    <property type="match status" value="1"/>
</dbReference>
<comment type="function">
    <text evidence="5">Part of the twin-arginine translocation (Tat) system that transports large folded proteins containing a characteristic twin-arginine motif in their signal peptide across membranes. Together with TatB, TatC is part of a receptor directly interacting with Tat signal peptides.</text>
</comment>
<keyword evidence="3 5" id="KW-1133">Transmembrane helix</keyword>
<feature type="transmembrane region" description="Helical" evidence="5">
    <location>
        <begin position="227"/>
        <end position="245"/>
    </location>
</feature>
<proteinExistence type="inferred from homology"/>
<dbReference type="GO" id="GO:0033281">
    <property type="term" value="C:TAT protein transport complex"/>
    <property type="evidence" value="ECO:0007669"/>
    <property type="project" value="UniProtKB-UniRule"/>
</dbReference>
<dbReference type="AlphaFoldDB" id="A0A831RKU4"/>
<dbReference type="HAMAP" id="MF_00902">
    <property type="entry name" value="TatC"/>
    <property type="match status" value="1"/>
</dbReference>
<feature type="transmembrane region" description="Helical" evidence="5">
    <location>
        <begin position="203"/>
        <end position="221"/>
    </location>
</feature>
<organism evidence="7 8">
    <name type="scientific">Sedimenticola thiotaurini</name>
    <dbReference type="NCBI Taxonomy" id="1543721"/>
    <lineage>
        <taxon>Bacteria</taxon>
        <taxon>Pseudomonadati</taxon>
        <taxon>Pseudomonadota</taxon>
        <taxon>Gammaproteobacteria</taxon>
        <taxon>Chromatiales</taxon>
        <taxon>Sedimenticolaceae</taxon>
        <taxon>Sedimenticola</taxon>
    </lineage>
</organism>
<protein>
    <recommendedName>
        <fullName evidence="5">Sec-independent protein translocase protein TatC</fullName>
    </recommendedName>
</protein>
<dbReference type="GO" id="GO:0043953">
    <property type="term" value="P:protein transport by the Tat complex"/>
    <property type="evidence" value="ECO:0007669"/>
    <property type="project" value="UniProtKB-UniRule"/>
</dbReference>
<dbReference type="InterPro" id="IPR019820">
    <property type="entry name" value="Sec-indep_translocase_CS"/>
</dbReference>
<keyword evidence="5" id="KW-0811">Translocation</keyword>
<evidence type="ECO:0000313" key="8">
    <source>
        <dbReference type="Proteomes" id="UP000886251"/>
    </source>
</evidence>
<dbReference type="GO" id="GO:0065002">
    <property type="term" value="P:intracellular protein transmembrane transport"/>
    <property type="evidence" value="ECO:0007669"/>
    <property type="project" value="TreeGrafter"/>
</dbReference>
<evidence type="ECO:0000256" key="3">
    <source>
        <dbReference type="ARBA" id="ARBA00022989"/>
    </source>
</evidence>
<feature type="region of interest" description="Disordered" evidence="6">
    <location>
        <begin position="267"/>
        <end position="303"/>
    </location>
</feature>
<evidence type="ECO:0000256" key="2">
    <source>
        <dbReference type="ARBA" id="ARBA00022692"/>
    </source>
</evidence>
<dbReference type="Pfam" id="PF00902">
    <property type="entry name" value="TatC"/>
    <property type="match status" value="1"/>
</dbReference>
<dbReference type="Proteomes" id="UP000886251">
    <property type="component" value="Unassembled WGS sequence"/>
</dbReference>
<reference evidence="7" key="1">
    <citation type="journal article" date="2020" name="mSystems">
        <title>Genome- and Community-Level Interaction Insights into Carbon Utilization and Element Cycling Functions of Hydrothermarchaeota in Hydrothermal Sediment.</title>
        <authorList>
            <person name="Zhou Z."/>
            <person name="Liu Y."/>
            <person name="Xu W."/>
            <person name="Pan J."/>
            <person name="Luo Z.H."/>
            <person name="Li M."/>
        </authorList>
    </citation>
    <scope>NUCLEOTIDE SEQUENCE [LARGE SCALE GENOMIC DNA]</scope>
    <source>
        <strain evidence="7">HyVt-443</strain>
    </source>
</reference>
<comment type="subcellular location">
    <subcellularLocation>
        <location evidence="5">Cell membrane</location>
        <topology evidence="5">Multi-pass membrane protein</topology>
    </subcellularLocation>
    <subcellularLocation>
        <location evidence="1">Membrane</location>
        <topology evidence="1">Multi-pass membrane protein</topology>
    </subcellularLocation>
</comment>
<comment type="subunit">
    <text evidence="5">The Tat system comprises two distinct complexes: a TatABC complex, containing multiple copies of TatA, TatB and TatC subunits, and a separate TatA complex, containing only TatA subunits. Substrates initially bind to the TatABC complex, which probably triggers association of the separate TatA complex to form the active translocon.</text>
</comment>
<evidence type="ECO:0000313" key="7">
    <source>
        <dbReference type="EMBL" id="HEB96490.1"/>
    </source>
</evidence>
<dbReference type="GO" id="GO:0009977">
    <property type="term" value="F:proton motive force dependent protein transmembrane transporter activity"/>
    <property type="evidence" value="ECO:0007669"/>
    <property type="project" value="TreeGrafter"/>
</dbReference>
<evidence type="ECO:0000256" key="4">
    <source>
        <dbReference type="ARBA" id="ARBA00023136"/>
    </source>
</evidence>
<keyword evidence="5" id="KW-1003">Cell membrane</keyword>
<dbReference type="PROSITE" id="PS01218">
    <property type="entry name" value="TATC"/>
    <property type="match status" value="1"/>
</dbReference>
<evidence type="ECO:0000256" key="6">
    <source>
        <dbReference type="SAM" id="MobiDB-lite"/>
    </source>
</evidence>
<dbReference type="EMBL" id="DRKP01000098">
    <property type="protein sequence ID" value="HEB96490.1"/>
    <property type="molecule type" value="Genomic_DNA"/>
</dbReference>
<dbReference type="PANTHER" id="PTHR30371">
    <property type="entry name" value="SEC-INDEPENDENT PROTEIN TRANSLOCASE PROTEIN TATC"/>
    <property type="match status" value="1"/>
</dbReference>
<keyword evidence="2 5" id="KW-0812">Transmembrane</keyword>
<keyword evidence="4 5" id="KW-0472">Membrane</keyword>
<feature type="region of interest" description="Disordered" evidence="6">
    <location>
        <begin position="324"/>
        <end position="344"/>
    </location>
</feature>
<evidence type="ECO:0000256" key="5">
    <source>
        <dbReference type="HAMAP-Rule" id="MF_00902"/>
    </source>
</evidence>
<comment type="similarity">
    <text evidence="5">Belongs to the TatC family.</text>
</comment>
<comment type="caution">
    <text evidence="7">The sequence shown here is derived from an EMBL/GenBank/DDBJ whole genome shotgun (WGS) entry which is preliminary data.</text>
</comment>
<feature type="transmembrane region" description="Helical" evidence="5">
    <location>
        <begin position="124"/>
        <end position="145"/>
    </location>
</feature>
<accession>A0A831RKU4</accession>
<feature type="transmembrane region" description="Helical" evidence="5">
    <location>
        <begin position="82"/>
        <end position="103"/>
    </location>
</feature>
<dbReference type="InterPro" id="IPR002033">
    <property type="entry name" value="TatC"/>
</dbReference>
<sequence>MTTSSDPSDTPLKEQPFVSHLLELRDRLLRAVIAVGIVFVALFPFANDIYVWVAEPLMRALPEGTSMIATGVASPFLTPFKLTLMAAIILAMPYILYQLWAFIAPGLYKHEKKLVVPLVISSTLLFYLGMLFAYFVVFPLVFAFLTGTAPEGVEVATDISNYLDFILTLFFAFGMAFEMPIATIILVWMGVTTPEKLTSKRPYIIVGVFALGMLLTPPDVISQTLLAVPMWILFELGVLFSRFFVRNKEEGETETASGELVVAAAAAGGAGERQPPPSPPPAEEVIGGFDGDPSPGADEPLDPDRFVPLTEEELDAELDLIEAEEEDDDEAGEPQADADPVEQKLRRVQILRDQGNVQGARELLYQVLSEGDGDQVKVARNILQQLDEVEGP</sequence>
<dbReference type="NCBIfam" id="TIGR00945">
    <property type="entry name" value="tatC"/>
    <property type="match status" value="1"/>
</dbReference>
<dbReference type="Gene3D" id="1.20.58.2200">
    <property type="match status" value="1"/>
</dbReference>
<name>A0A831RKU4_9GAMM</name>
<dbReference type="PRINTS" id="PR01840">
    <property type="entry name" value="TATCFAMILY"/>
</dbReference>
<keyword evidence="5" id="KW-0813">Transport</keyword>
<keyword evidence="5" id="KW-0653">Protein transport</keyword>